<accession>A0A383A875</accession>
<dbReference type="InterPro" id="IPR015879">
    <property type="entry name" value="Ring_hydroxy_dOase_asu_C_dom"/>
</dbReference>
<evidence type="ECO:0000259" key="2">
    <source>
        <dbReference type="Pfam" id="PF00848"/>
    </source>
</evidence>
<reference evidence="3" key="1">
    <citation type="submission" date="2018-05" db="EMBL/GenBank/DDBJ databases">
        <authorList>
            <person name="Lanie J.A."/>
            <person name="Ng W.-L."/>
            <person name="Kazmierczak K.M."/>
            <person name="Andrzejewski T.M."/>
            <person name="Davidsen T.M."/>
            <person name="Wayne K.J."/>
            <person name="Tettelin H."/>
            <person name="Glass J.I."/>
            <person name="Rusch D."/>
            <person name="Podicherti R."/>
            <person name="Tsui H.-C.T."/>
            <person name="Winkler M.E."/>
        </authorList>
    </citation>
    <scope>NUCLEOTIDE SEQUENCE</scope>
</reference>
<dbReference type="GO" id="GO:0005506">
    <property type="term" value="F:iron ion binding"/>
    <property type="evidence" value="ECO:0007669"/>
    <property type="project" value="InterPro"/>
</dbReference>
<dbReference type="SUPFAM" id="SSF55961">
    <property type="entry name" value="Bet v1-like"/>
    <property type="match status" value="1"/>
</dbReference>
<feature type="domain" description="Aromatic-ring-hydroxylating dioxygenase alpha subunit C-terminal" evidence="2">
    <location>
        <begin position="26"/>
        <end position="218"/>
    </location>
</feature>
<name>A0A383A875_9ZZZZ</name>
<dbReference type="CDD" id="cd08884">
    <property type="entry name" value="RHO_alpha_C_GbcA-like"/>
    <property type="match status" value="1"/>
</dbReference>
<sequence>MDSTRDETLSEALGEGIHRISRYPLAELLVGARRDYLVAANWKVILENYNECYHCGPVHPELCDIVPAFRHGGGAELNWGDGVPHREGANTFSTSGTTRRAPFDGLNDSERTHHKGELFYPNLMLSLAMDHVAAFYVWPESAQRTRIRCDFLFHPDEIAGSDFDASDAVNFWDLVNLQDWQICESVQRGMNNAVFEHGYYAPMEDYSLDLRRYVRARLSDA</sequence>
<dbReference type="Pfam" id="PF00848">
    <property type="entry name" value="Ring_hydroxyl_A"/>
    <property type="match status" value="1"/>
</dbReference>
<gene>
    <name evidence="3" type="ORF">METZ01_LOCUS456665</name>
</gene>
<dbReference type="EMBL" id="UINC01189913">
    <property type="protein sequence ID" value="SVE03811.1"/>
    <property type="molecule type" value="Genomic_DNA"/>
</dbReference>
<dbReference type="GO" id="GO:0051537">
    <property type="term" value="F:2 iron, 2 sulfur cluster binding"/>
    <property type="evidence" value="ECO:0007669"/>
    <property type="project" value="InterPro"/>
</dbReference>
<organism evidence="3">
    <name type="scientific">marine metagenome</name>
    <dbReference type="NCBI Taxonomy" id="408172"/>
    <lineage>
        <taxon>unclassified sequences</taxon>
        <taxon>metagenomes</taxon>
        <taxon>ecological metagenomes</taxon>
    </lineage>
</organism>
<dbReference type="PANTHER" id="PTHR43756:SF5">
    <property type="entry name" value="CHOLINE MONOOXYGENASE, CHLOROPLASTIC"/>
    <property type="match status" value="1"/>
</dbReference>
<dbReference type="PANTHER" id="PTHR43756">
    <property type="entry name" value="CHOLINE MONOOXYGENASE, CHLOROPLASTIC"/>
    <property type="match status" value="1"/>
</dbReference>
<comment type="cofactor">
    <cofactor evidence="1">
        <name>Fe cation</name>
        <dbReference type="ChEBI" id="CHEBI:24875"/>
    </cofactor>
</comment>
<evidence type="ECO:0000313" key="3">
    <source>
        <dbReference type="EMBL" id="SVE03811.1"/>
    </source>
</evidence>
<evidence type="ECO:0000256" key="1">
    <source>
        <dbReference type="ARBA" id="ARBA00001962"/>
    </source>
</evidence>
<dbReference type="AlphaFoldDB" id="A0A383A875"/>
<proteinExistence type="predicted"/>
<dbReference type="InterPro" id="IPR001663">
    <property type="entry name" value="Rng_hydr_dOase-A"/>
</dbReference>
<dbReference type="Gene3D" id="3.90.380.10">
    <property type="entry name" value="Naphthalene 1,2-dioxygenase Alpha Subunit, Chain A, domain 1"/>
    <property type="match status" value="2"/>
</dbReference>
<protein>
    <recommendedName>
        <fullName evidence="2">Aromatic-ring-hydroxylating dioxygenase alpha subunit C-terminal domain-containing protein</fullName>
    </recommendedName>
</protein>